<dbReference type="InterPro" id="IPR040982">
    <property type="entry name" value="DNA_pol3_finger"/>
</dbReference>
<dbReference type="OrthoDB" id="9803237at2"/>
<dbReference type="RefSeq" id="WP_045922831.1">
    <property type="nucleotide sequence ID" value="NZ_JBHTHW010000008.1"/>
</dbReference>
<name>A0A0F4KTN9_9LACO</name>
<dbReference type="SUPFAM" id="SSF89550">
    <property type="entry name" value="PHP domain-like"/>
    <property type="match status" value="1"/>
</dbReference>
<dbReference type="InterPro" id="IPR004013">
    <property type="entry name" value="PHP_dom"/>
</dbReference>
<dbReference type="PATRIC" id="fig|1218508.4.peg.952"/>
<evidence type="ECO:0000313" key="9">
    <source>
        <dbReference type="EMBL" id="KJY48566.1"/>
    </source>
</evidence>
<keyword evidence="4" id="KW-0235">DNA replication</keyword>
<dbReference type="GO" id="GO:0006260">
    <property type="term" value="P:DNA replication"/>
    <property type="evidence" value="ECO:0007669"/>
    <property type="project" value="UniProtKB-KW"/>
</dbReference>
<dbReference type="Proteomes" id="UP000033695">
    <property type="component" value="Unassembled WGS sequence"/>
</dbReference>
<dbReference type="InterPro" id="IPR029460">
    <property type="entry name" value="DNAPol_HHH"/>
</dbReference>
<comment type="catalytic activity">
    <reaction evidence="7">
        <text>DNA(n) + a 2'-deoxyribonucleoside 5'-triphosphate = DNA(n+1) + diphosphate</text>
        <dbReference type="Rhea" id="RHEA:22508"/>
        <dbReference type="Rhea" id="RHEA-COMP:17339"/>
        <dbReference type="Rhea" id="RHEA-COMP:17340"/>
        <dbReference type="ChEBI" id="CHEBI:33019"/>
        <dbReference type="ChEBI" id="CHEBI:61560"/>
        <dbReference type="ChEBI" id="CHEBI:173112"/>
        <dbReference type="EC" id="2.7.7.7"/>
    </reaction>
</comment>
<dbReference type="EMBL" id="JXBZ01000008">
    <property type="protein sequence ID" value="KJY48566.1"/>
    <property type="molecule type" value="Genomic_DNA"/>
</dbReference>
<evidence type="ECO:0000256" key="5">
    <source>
        <dbReference type="ARBA" id="ARBA00022932"/>
    </source>
</evidence>
<dbReference type="GO" id="GO:0008408">
    <property type="term" value="F:3'-5' exonuclease activity"/>
    <property type="evidence" value="ECO:0007669"/>
    <property type="project" value="InterPro"/>
</dbReference>
<dbReference type="PANTHER" id="PTHR32294:SF0">
    <property type="entry name" value="DNA POLYMERASE III SUBUNIT ALPHA"/>
    <property type="match status" value="1"/>
</dbReference>
<evidence type="ECO:0000256" key="4">
    <source>
        <dbReference type="ARBA" id="ARBA00022705"/>
    </source>
</evidence>
<dbReference type="CDD" id="cd04485">
    <property type="entry name" value="DnaE_OBF"/>
    <property type="match status" value="1"/>
</dbReference>
<dbReference type="AlphaFoldDB" id="A0A0F4KTN9"/>
<dbReference type="GO" id="GO:0003887">
    <property type="term" value="F:DNA-directed DNA polymerase activity"/>
    <property type="evidence" value="ECO:0007669"/>
    <property type="project" value="UniProtKB-KW"/>
</dbReference>
<dbReference type="Pfam" id="PF07733">
    <property type="entry name" value="DNA_pol3_alpha"/>
    <property type="match status" value="1"/>
</dbReference>
<dbReference type="InterPro" id="IPR004805">
    <property type="entry name" value="DnaE2/DnaE/PolC"/>
</dbReference>
<dbReference type="Pfam" id="PF14579">
    <property type="entry name" value="HHH_6"/>
    <property type="match status" value="1"/>
</dbReference>
<dbReference type="InterPro" id="IPR003141">
    <property type="entry name" value="Pol/His_phosphatase_N"/>
</dbReference>
<evidence type="ECO:0000256" key="1">
    <source>
        <dbReference type="ARBA" id="ARBA00012417"/>
    </source>
</evidence>
<sequence>MATQLQVLSSYTLLQSTIDLNQLVDQAQKLGYTSVALTDINVTYGLVKFYKLAQHKHLHPILGMTIAAPGLLEPTENYHLVVLAKNITGYHNLLKLSTALMTQADHFRLPNYEALLEDLIMIVPTQQSELSQLLFKGSSKVTDYVQALKKIKHRDLYLGVGLCNHAEKQASVIQRLAQLHDLPCVAIDEIRYLKAEDAFSNEVLHHIAQGEKISYFTKEGENYFRSNQDFTEAFQKHNLQTAIDNTQKIAEQCQLDIPFQRTQLPKFATPQNLDSMTYLKQLVAQGLKHLLGAQIPAAYQQRAQHELAVIAKMGYADYFLIVWDVIKQAHQRKIMTGPGRGSAAGSLVSYALGITQIDPVEYDLLFERFLNPERVDMPDIDLDIPDDRRDELVQYMQHKYGDNHMAQIITFGTFAAKQAIRDVGRVFGLSQLELNRWSKAIPSVLGIDLKTAYQQSPALQNLYRQSARNQLIFKTALKIENLPRHFSTHAAGIVLSASDLEETVALQKGGSDGALLTQQTKENVEALGLLKIDFLGLRNLTILNAAVQLIRQYFDSNFELKHISLQDEATLQLFQRGDTAGVFQFESAGIRSVLRRLKPTSFQDIVATNALYRPGPMQNINHFIARKHHQEPISYPDDSLEPILRSTYGVLVYQEQVMQVVSQMAGFSLAEADLLRRAIAKKNDTLLEQKRDEFVTKAVARGHQRQKALKVYDYIERFANYGFNKSHAVAYSKLAFSLAYIKVHYPQAFFAALLNSNINNDTKITNYLQALKVRKIQVLPPSVNESQQYFTLEDQQHLRFGLFFIKKVRRDLVKEILNKRQSGKYHDIVDFLRRLDPRFLKKENILPLVYSGALDVFTSNRRQLVQNITDLIESIKLAAGSIALFDVVKPKQQPVADFSLNEKLTKEKQYLGTYVTGHPVERYEKKLTGYHLQKSVDLKIGHTAQVLYYIQDIRVIRTKKGEQMAFLNGGDDLGDYPITVFPRLYQRVQLEAQQVYLMKLKITSSSKNPKEYLAQKIELAAEAAPKPQEHQLYVRFQTKNNQNLERLLKISQKFPGKTPVVVYFADSDEKFLLKKQNYIAYNPSLQAELTALVGANNFIYQ</sequence>
<dbReference type="Gene3D" id="1.10.150.870">
    <property type="match status" value="1"/>
</dbReference>
<dbReference type="Gene3D" id="1.10.10.1600">
    <property type="entry name" value="Bacterial DNA polymerase III alpha subunit, thumb domain"/>
    <property type="match status" value="1"/>
</dbReference>
<dbReference type="Pfam" id="PF02811">
    <property type="entry name" value="PHP"/>
    <property type="match status" value="1"/>
</dbReference>
<dbReference type="InterPro" id="IPR016195">
    <property type="entry name" value="Pol/histidinol_Pase-like"/>
</dbReference>
<proteinExistence type="predicted"/>
<dbReference type="PANTHER" id="PTHR32294">
    <property type="entry name" value="DNA POLYMERASE III SUBUNIT ALPHA"/>
    <property type="match status" value="1"/>
</dbReference>
<evidence type="ECO:0000256" key="3">
    <source>
        <dbReference type="ARBA" id="ARBA00022695"/>
    </source>
</evidence>
<evidence type="ECO:0000256" key="6">
    <source>
        <dbReference type="ARBA" id="ARBA00026073"/>
    </source>
</evidence>
<dbReference type="NCBIfam" id="NF004226">
    <property type="entry name" value="PRK05673.1"/>
    <property type="match status" value="1"/>
</dbReference>
<keyword evidence="3" id="KW-0548">Nucleotidyltransferase</keyword>
<dbReference type="InterPro" id="IPR041931">
    <property type="entry name" value="DNA_pol3_alpha_thumb_dom"/>
</dbReference>
<dbReference type="Pfam" id="PF17657">
    <property type="entry name" value="DNA_pol3_finger"/>
    <property type="match status" value="1"/>
</dbReference>
<protein>
    <recommendedName>
        <fullName evidence="1">DNA-directed DNA polymerase</fullName>
        <ecNumber evidence="1">2.7.7.7</ecNumber>
    </recommendedName>
</protein>
<keyword evidence="5" id="KW-0239">DNA-directed DNA polymerase</keyword>
<dbReference type="NCBIfam" id="TIGR00594">
    <property type="entry name" value="polc"/>
    <property type="match status" value="1"/>
</dbReference>
<comment type="caution">
    <text evidence="9">The sequence shown here is derived from an EMBL/GenBank/DDBJ whole genome shotgun (WGS) entry which is preliminary data.</text>
</comment>
<evidence type="ECO:0000259" key="8">
    <source>
        <dbReference type="SMART" id="SM00481"/>
    </source>
</evidence>
<dbReference type="CDD" id="cd07431">
    <property type="entry name" value="PHP_PolIIIA"/>
    <property type="match status" value="1"/>
</dbReference>
<keyword evidence="10" id="KW-1185">Reference proteome</keyword>
<dbReference type="EC" id="2.7.7.7" evidence="1"/>
<accession>A0A0F4KTN9</accession>
<dbReference type="STRING" id="1218508.JG29_09670"/>
<feature type="domain" description="Polymerase/histidinol phosphatase N-terminal" evidence="8">
    <location>
        <begin position="3"/>
        <end position="70"/>
    </location>
</feature>
<organism evidence="9 10">
    <name type="scientific">Bombilactobacillus mellis</name>
    <dbReference type="NCBI Taxonomy" id="1218508"/>
    <lineage>
        <taxon>Bacteria</taxon>
        <taxon>Bacillati</taxon>
        <taxon>Bacillota</taxon>
        <taxon>Bacilli</taxon>
        <taxon>Lactobacillales</taxon>
        <taxon>Lactobacillaceae</taxon>
        <taxon>Bombilactobacillus</taxon>
    </lineage>
</organism>
<evidence type="ECO:0000313" key="10">
    <source>
        <dbReference type="Proteomes" id="UP000033695"/>
    </source>
</evidence>
<dbReference type="HOGENOM" id="CLU_001600_0_1_9"/>
<comment type="subunit">
    <text evidence="6">DNA polymerase III contains a core (composed of alpha, epsilon and theta chains) that associates with a tau subunit. This core dimerizes to form the POLIII' complex. PolIII' associates with the gamma complex (composed of gamma, delta, delta', psi and chi chains) and with the beta chain to form the complete DNA polymerase III complex.</text>
</comment>
<evidence type="ECO:0000256" key="7">
    <source>
        <dbReference type="ARBA" id="ARBA00049244"/>
    </source>
</evidence>
<dbReference type="InterPro" id="IPR011708">
    <property type="entry name" value="DNA_pol3_alpha_NTPase_dom"/>
</dbReference>
<gene>
    <name evidence="9" type="primary">dnaE</name>
    <name evidence="9" type="ORF">JG29_09670</name>
</gene>
<evidence type="ECO:0000256" key="2">
    <source>
        <dbReference type="ARBA" id="ARBA00022679"/>
    </source>
</evidence>
<reference evidence="9 10" key="1">
    <citation type="submission" date="2014-12" db="EMBL/GenBank/DDBJ databases">
        <title>Comparative genomics of the lactic acid bacteria isolated from the honey bee gut.</title>
        <authorList>
            <person name="Ellegaard K.M."/>
            <person name="Tamarit D."/>
            <person name="Javelind E."/>
            <person name="Olofsson T."/>
            <person name="Andersson S.G."/>
            <person name="Vasquez A."/>
        </authorList>
    </citation>
    <scope>NUCLEOTIDE SEQUENCE [LARGE SCALE GENOMIC DNA]</scope>
    <source>
        <strain evidence="9 10">Hon2</strain>
    </source>
</reference>
<dbReference type="SMART" id="SM00481">
    <property type="entry name" value="POLIIIAc"/>
    <property type="match status" value="1"/>
</dbReference>
<keyword evidence="2" id="KW-0808">Transferase</keyword>
<dbReference type="Gene3D" id="3.20.20.140">
    <property type="entry name" value="Metal-dependent hydrolases"/>
    <property type="match status" value="1"/>
</dbReference>